<reference evidence="6 7" key="1">
    <citation type="submission" date="2024-06" db="EMBL/GenBank/DDBJ databases">
        <title>Genomic Encyclopedia of Type Strains, Phase IV (KMG-IV): sequencing the most valuable type-strain genomes for metagenomic binning, comparative biology and taxonomic classification.</title>
        <authorList>
            <person name="Goeker M."/>
        </authorList>
    </citation>
    <scope>NUCLEOTIDE SEQUENCE [LARGE SCALE GENOMIC DNA]</scope>
    <source>
        <strain evidence="6 7">DSM 26128</strain>
    </source>
</reference>
<evidence type="ECO:0000256" key="2">
    <source>
        <dbReference type="ARBA" id="ARBA00022692"/>
    </source>
</evidence>
<feature type="transmembrane region" description="Helical" evidence="5">
    <location>
        <begin position="189"/>
        <end position="210"/>
    </location>
</feature>
<sequence>MNENPKSTGMVYAICTGAILGLIGFEIIPEVLRDGGWTVVAAGFLAGVTLFWWIHLIFRFTSSPSVQTTIRPGILLMAAIAVHNFPLGIMMGSGDHVDMSSALMKTLVLHNIPEGMILFMPLFAAGLKVGPMFVISTLIALPVGAGAVFGELLGLGNERLSAFLISLSVGMIYRVAVKEIYPEAVRHSSNAYSLCIAVLSFLLMGLYLLLI</sequence>
<keyword evidence="7" id="KW-1185">Reference proteome</keyword>
<keyword evidence="4 5" id="KW-0472">Membrane</keyword>
<name>A0ABV2GF16_9BACL</name>
<feature type="transmembrane region" description="Helical" evidence="5">
    <location>
        <begin position="132"/>
        <end position="154"/>
    </location>
</feature>
<evidence type="ECO:0000256" key="4">
    <source>
        <dbReference type="ARBA" id="ARBA00023136"/>
    </source>
</evidence>
<dbReference type="InterPro" id="IPR003689">
    <property type="entry name" value="ZIP"/>
</dbReference>
<evidence type="ECO:0000256" key="5">
    <source>
        <dbReference type="SAM" id="Phobius"/>
    </source>
</evidence>
<feature type="transmembrane region" description="Helical" evidence="5">
    <location>
        <begin position="35"/>
        <end position="58"/>
    </location>
</feature>
<dbReference type="EMBL" id="JBEPLW010000032">
    <property type="protein sequence ID" value="MET3576729.1"/>
    <property type="molecule type" value="Genomic_DNA"/>
</dbReference>
<dbReference type="RefSeq" id="WP_354199032.1">
    <property type="nucleotide sequence ID" value="NZ_JBEPLW010000032.1"/>
</dbReference>
<evidence type="ECO:0000313" key="6">
    <source>
        <dbReference type="EMBL" id="MET3576729.1"/>
    </source>
</evidence>
<protein>
    <submittedName>
        <fullName evidence="6">ZIP family zinc transporter</fullName>
    </submittedName>
</protein>
<feature type="transmembrane region" description="Helical" evidence="5">
    <location>
        <begin position="70"/>
        <end position="87"/>
    </location>
</feature>
<dbReference type="Pfam" id="PF02535">
    <property type="entry name" value="Zip"/>
    <property type="match status" value="1"/>
</dbReference>
<proteinExistence type="predicted"/>
<organism evidence="6 7">
    <name type="scientific">Bhargavaea ullalensis</name>
    <dbReference type="NCBI Taxonomy" id="1265685"/>
    <lineage>
        <taxon>Bacteria</taxon>
        <taxon>Bacillati</taxon>
        <taxon>Bacillota</taxon>
        <taxon>Bacilli</taxon>
        <taxon>Bacillales</taxon>
        <taxon>Caryophanaceae</taxon>
        <taxon>Bhargavaea</taxon>
    </lineage>
</organism>
<evidence type="ECO:0000256" key="1">
    <source>
        <dbReference type="ARBA" id="ARBA00004141"/>
    </source>
</evidence>
<gene>
    <name evidence="6" type="ORF">ABID49_002659</name>
</gene>
<evidence type="ECO:0000256" key="3">
    <source>
        <dbReference type="ARBA" id="ARBA00022989"/>
    </source>
</evidence>
<evidence type="ECO:0000313" key="7">
    <source>
        <dbReference type="Proteomes" id="UP001549099"/>
    </source>
</evidence>
<feature type="transmembrane region" description="Helical" evidence="5">
    <location>
        <begin position="160"/>
        <end position="177"/>
    </location>
</feature>
<feature type="transmembrane region" description="Helical" evidence="5">
    <location>
        <begin position="9"/>
        <end position="29"/>
    </location>
</feature>
<comment type="caution">
    <text evidence="6">The sequence shown here is derived from an EMBL/GenBank/DDBJ whole genome shotgun (WGS) entry which is preliminary data.</text>
</comment>
<comment type="subcellular location">
    <subcellularLocation>
        <location evidence="1">Membrane</location>
        <topology evidence="1">Multi-pass membrane protein</topology>
    </subcellularLocation>
</comment>
<feature type="transmembrane region" description="Helical" evidence="5">
    <location>
        <begin position="107"/>
        <end position="125"/>
    </location>
</feature>
<accession>A0ABV2GF16</accession>
<keyword evidence="3 5" id="KW-1133">Transmembrane helix</keyword>
<keyword evidence="2 5" id="KW-0812">Transmembrane</keyword>
<dbReference type="Proteomes" id="UP001549099">
    <property type="component" value="Unassembled WGS sequence"/>
</dbReference>